<dbReference type="Gene3D" id="3.80.10.10">
    <property type="entry name" value="Ribonuclease Inhibitor"/>
    <property type="match status" value="1"/>
</dbReference>
<dbReference type="Proteomes" id="UP000613580">
    <property type="component" value="Unassembled WGS sequence"/>
</dbReference>
<dbReference type="PANTHER" id="PTHR38926">
    <property type="entry name" value="F-BOX DOMAIN CONTAINING PROTEIN, EXPRESSED"/>
    <property type="match status" value="1"/>
</dbReference>
<reference evidence="2" key="1">
    <citation type="submission" date="2020-05" db="EMBL/GenBank/DDBJ databases">
        <title>Mycena genomes resolve the evolution of fungal bioluminescence.</title>
        <authorList>
            <person name="Tsai I.J."/>
        </authorList>
    </citation>
    <scope>NUCLEOTIDE SEQUENCE</scope>
    <source>
        <strain evidence="2">110903Hualien_Pintung</strain>
    </source>
</reference>
<proteinExistence type="predicted"/>
<gene>
    <name evidence="2" type="ORF">HMN09_00253100</name>
</gene>
<evidence type="ECO:0008006" key="4">
    <source>
        <dbReference type="Google" id="ProtNLM"/>
    </source>
</evidence>
<evidence type="ECO:0000256" key="1">
    <source>
        <dbReference type="SAM" id="Coils"/>
    </source>
</evidence>
<dbReference type="SUPFAM" id="SSF52047">
    <property type="entry name" value="RNI-like"/>
    <property type="match status" value="1"/>
</dbReference>
<comment type="caution">
    <text evidence="2">The sequence shown here is derived from an EMBL/GenBank/DDBJ whole genome shotgun (WGS) entry which is preliminary data.</text>
</comment>
<name>A0A8H6TM34_MYCCL</name>
<dbReference type="EMBL" id="JACAZE010000003">
    <property type="protein sequence ID" value="KAF7319166.1"/>
    <property type="molecule type" value="Genomic_DNA"/>
</dbReference>
<dbReference type="PANTHER" id="PTHR38926:SF5">
    <property type="entry name" value="F-BOX AND LEUCINE-RICH REPEAT PROTEIN 6"/>
    <property type="match status" value="1"/>
</dbReference>
<dbReference type="Gene3D" id="1.20.1280.50">
    <property type="match status" value="1"/>
</dbReference>
<evidence type="ECO:0000313" key="2">
    <source>
        <dbReference type="EMBL" id="KAF7319166.1"/>
    </source>
</evidence>
<feature type="coiled-coil region" evidence="1">
    <location>
        <begin position="7"/>
        <end position="41"/>
    </location>
</feature>
<accession>A0A8H6TM34</accession>
<keyword evidence="3" id="KW-1185">Reference proteome</keyword>
<evidence type="ECO:0000313" key="3">
    <source>
        <dbReference type="Proteomes" id="UP000613580"/>
    </source>
</evidence>
<dbReference type="AlphaFoldDB" id="A0A8H6TM34"/>
<sequence>MDLSPILVVAREHLAQIEAQIQDSEQRREKATQVIAALAKLSVPIRKLPAELLSNIFLHAVTPPHWALDYIIDDAARYRLLGEAFAASWGFTCALRLSHVCRTWRKVSLETPRMWCFPLPLRKQMASTLDSATMAKQFLGRSYPFTFPLDVGDMPMDVRKEVLRAMRRVAGLSLVTTQLLEDMIGDNCPFLENLHILSIDLTRSTSASKSPKIVAFLTAAKLARVRLTGIFLPLPWSKLQELTLVTDSSIVSASTCFASIVQCVQLVTLKLTMPIWFEDEPSDPQPPQTLPLLTSLDFCVAGGDFLFPFFAGLSLPSLRTFALELGLDYGWTPETQDEITEFFSRSPHLDKLSLRRCEINDIDLQEMLVQTPMLQELKLTTCFEDAFTSSIVEQLTYNPNDAILRPLVPQLHSLEVEGFYGEMEDTTLQAMIESRLAENLGVGSAVVGWRRILLVFAGDGHREREVGELEPLGASLRVRVVQLKASGLDITIL</sequence>
<dbReference type="InterPro" id="IPR032675">
    <property type="entry name" value="LRR_dom_sf"/>
</dbReference>
<keyword evidence="1" id="KW-0175">Coiled coil</keyword>
<dbReference type="OrthoDB" id="2822157at2759"/>
<protein>
    <recommendedName>
        <fullName evidence="4">F-box domain-containing protein</fullName>
    </recommendedName>
</protein>
<organism evidence="2 3">
    <name type="scientific">Mycena chlorophos</name>
    <name type="common">Agaric fungus</name>
    <name type="synonym">Agaricus chlorophos</name>
    <dbReference type="NCBI Taxonomy" id="658473"/>
    <lineage>
        <taxon>Eukaryota</taxon>
        <taxon>Fungi</taxon>
        <taxon>Dikarya</taxon>
        <taxon>Basidiomycota</taxon>
        <taxon>Agaricomycotina</taxon>
        <taxon>Agaricomycetes</taxon>
        <taxon>Agaricomycetidae</taxon>
        <taxon>Agaricales</taxon>
        <taxon>Marasmiineae</taxon>
        <taxon>Mycenaceae</taxon>
        <taxon>Mycena</taxon>
    </lineage>
</organism>